<evidence type="ECO:0000313" key="3">
    <source>
        <dbReference type="Proteomes" id="UP000054937"/>
    </source>
</evidence>
<reference evidence="2 3" key="1">
    <citation type="journal article" date="2015" name="Sci. Rep.">
        <title>Genome of the facultative scuticociliatosis pathogen Pseudocohnilembus persalinus provides insight into its virulence through horizontal gene transfer.</title>
        <authorList>
            <person name="Xiong J."/>
            <person name="Wang G."/>
            <person name="Cheng J."/>
            <person name="Tian M."/>
            <person name="Pan X."/>
            <person name="Warren A."/>
            <person name="Jiang C."/>
            <person name="Yuan D."/>
            <person name="Miao W."/>
        </authorList>
    </citation>
    <scope>NUCLEOTIDE SEQUENCE [LARGE SCALE GENOMIC DNA]</scope>
    <source>
        <strain evidence="2">36N120E</strain>
    </source>
</reference>
<comment type="caution">
    <text evidence="2">The sequence shown here is derived from an EMBL/GenBank/DDBJ whole genome shotgun (WGS) entry which is preliminary data.</text>
</comment>
<feature type="chain" id="PRO_5006867615" evidence="1">
    <location>
        <begin position="22"/>
        <end position="273"/>
    </location>
</feature>
<keyword evidence="3" id="KW-1185">Reference proteome</keyword>
<dbReference type="AlphaFoldDB" id="A0A0V0QWW4"/>
<organism evidence="2 3">
    <name type="scientific">Pseudocohnilembus persalinus</name>
    <name type="common">Ciliate</name>
    <dbReference type="NCBI Taxonomy" id="266149"/>
    <lineage>
        <taxon>Eukaryota</taxon>
        <taxon>Sar</taxon>
        <taxon>Alveolata</taxon>
        <taxon>Ciliophora</taxon>
        <taxon>Intramacronucleata</taxon>
        <taxon>Oligohymenophorea</taxon>
        <taxon>Scuticociliatia</taxon>
        <taxon>Philasterida</taxon>
        <taxon>Pseudocohnilembidae</taxon>
        <taxon>Pseudocohnilembus</taxon>
    </lineage>
</organism>
<evidence type="ECO:0000256" key="1">
    <source>
        <dbReference type="SAM" id="SignalP"/>
    </source>
</evidence>
<name>A0A0V0QWW4_PSEPJ</name>
<dbReference type="Proteomes" id="UP000054937">
    <property type="component" value="Unassembled WGS sequence"/>
</dbReference>
<gene>
    <name evidence="2" type="ORF">PPERSA_10431</name>
</gene>
<accession>A0A0V0QWW4</accession>
<dbReference type="EMBL" id="LDAU01000095">
    <property type="protein sequence ID" value="KRX06573.1"/>
    <property type="molecule type" value="Genomic_DNA"/>
</dbReference>
<evidence type="ECO:0000313" key="2">
    <source>
        <dbReference type="EMBL" id="KRX06573.1"/>
    </source>
</evidence>
<keyword evidence="1" id="KW-0732">Signal</keyword>
<dbReference type="InParanoid" id="A0A0V0QWW4"/>
<feature type="signal peptide" evidence="1">
    <location>
        <begin position="1"/>
        <end position="21"/>
    </location>
</feature>
<protein>
    <submittedName>
        <fullName evidence="2">Uncharacterized protein</fullName>
    </submittedName>
</protein>
<proteinExistence type="predicted"/>
<sequence length="273" mass="32952">MNRQLLSIFIVFAIFATYNCAHLKSQANLAQSQEESYDSENFNFFQQSQIKEDYETEDFNFLQQEQEESYDSENFNFLQQEQEEEETYEPEDFNFLQQQEEDYEVEEFDFDANLLQTQGPMYVKRARIAFDKYNVPNVFIEQELPQFKSYNTKVLSIQMRIFSGRYNDKMIALIRLKKRDRQSIKYVTVPFQQQENGFYWYKKYGYSFDKVIGYVYGRDSFPTLRNNPKFTCLISVFNKQYKYGGVFPAVYMNQFLQRNRSFTWIKSSMCLPK</sequence>